<reference evidence="3" key="1">
    <citation type="journal article" date="2014" name="Int. J. Syst. Evol. Microbiol.">
        <title>Complete genome sequence of Corynebacterium casei LMG S-19264T (=DSM 44701T), isolated from a smear-ripened cheese.</title>
        <authorList>
            <consortium name="US DOE Joint Genome Institute (JGI-PGF)"/>
            <person name="Walter F."/>
            <person name="Albersmeier A."/>
            <person name="Kalinowski J."/>
            <person name="Ruckert C."/>
        </authorList>
    </citation>
    <scope>NUCLEOTIDE SEQUENCE</scope>
    <source>
        <strain evidence="3">CGMCC 1.12153</strain>
    </source>
</reference>
<keyword evidence="1" id="KW-1133">Transmembrane helix</keyword>
<gene>
    <name evidence="3" type="ORF">GCM10010954_19480</name>
</gene>
<protein>
    <recommendedName>
        <fullName evidence="2">Cell wall-active antibiotics response LiaF-like C-terminal domain-containing protein</fullName>
    </recommendedName>
</protein>
<dbReference type="PIRSF" id="PIRSF031509">
    <property type="entry name" value="Cell_wall_LiaF/YvqF"/>
    <property type="match status" value="1"/>
</dbReference>
<dbReference type="EMBL" id="BMEL01000002">
    <property type="protein sequence ID" value="GGF20838.1"/>
    <property type="molecule type" value="Genomic_DNA"/>
</dbReference>
<dbReference type="Proteomes" id="UP000660110">
    <property type="component" value="Unassembled WGS sequence"/>
</dbReference>
<dbReference type="GO" id="GO:0016020">
    <property type="term" value="C:membrane"/>
    <property type="evidence" value="ECO:0007669"/>
    <property type="project" value="InterPro"/>
</dbReference>
<dbReference type="Pfam" id="PF09922">
    <property type="entry name" value="LiaF-like_C"/>
    <property type="match status" value="1"/>
</dbReference>
<name>A0A917EXY3_HALAA</name>
<dbReference type="InterPro" id="IPR016975">
    <property type="entry name" value="Cell_wall_LiaF"/>
</dbReference>
<dbReference type="NCBIfam" id="NF040535">
    <property type="entry name" value="LiaF_C_term"/>
    <property type="match status" value="1"/>
</dbReference>
<feature type="transmembrane region" description="Helical" evidence="1">
    <location>
        <begin position="12"/>
        <end position="45"/>
    </location>
</feature>
<keyword evidence="1" id="KW-0472">Membrane</keyword>
<evidence type="ECO:0000313" key="3">
    <source>
        <dbReference type="EMBL" id="GGF20838.1"/>
    </source>
</evidence>
<evidence type="ECO:0000256" key="1">
    <source>
        <dbReference type="SAM" id="Phobius"/>
    </source>
</evidence>
<sequence length="238" mass="27065">MLRRMSTDTVNIILLIGAILLVLEVAFFNGGLIVSVVFSGLLIYFGWKSYSKLWAKVIFWIGAISLFATIINMMAVRFLIIAVLALVIRHYYRSKNEPELIEPVIYEEMESGGGEPVLRQKFFGDDSTPDHAYKWQDINIHGGFGERIVDLSNTVLPNDEAVISIRHFVGNLYIYVPYEVEVSIQHSAIFGRSTIFQYRNTKLMNQTVSYQTSDYVTRKPRVKIVTSVGSGDIEVKRI</sequence>
<comment type="caution">
    <text evidence="3">The sequence shown here is derived from an EMBL/GenBank/DDBJ whole genome shotgun (WGS) entry which is preliminary data.</text>
</comment>
<evidence type="ECO:0000313" key="4">
    <source>
        <dbReference type="Proteomes" id="UP000660110"/>
    </source>
</evidence>
<dbReference type="InterPro" id="IPR024425">
    <property type="entry name" value="LiaF-like_C"/>
</dbReference>
<evidence type="ECO:0000259" key="2">
    <source>
        <dbReference type="Pfam" id="PF09922"/>
    </source>
</evidence>
<keyword evidence="1" id="KW-0812">Transmembrane</keyword>
<organism evidence="3 4">
    <name type="scientific">Halobacillus andaensis</name>
    <dbReference type="NCBI Taxonomy" id="1176239"/>
    <lineage>
        <taxon>Bacteria</taxon>
        <taxon>Bacillati</taxon>
        <taxon>Bacillota</taxon>
        <taxon>Bacilli</taxon>
        <taxon>Bacillales</taxon>
        <taxon>Bacillaceae</taxon>
        <taxon>Halobacillus</taxon>
    </lineage>
</organism>
<accession>A0A917EXY3</accession>
<dbReference type="AlphaFoldDB" id="A0A917EXY3"/>
<reference evidence="3" key="2">
    <citation type="submission" date="2020-09" db="EMBL/GenBank/DDBJ databases">
        <authorList>
            <person name="Sun Q."/>
            <person name="Zhou Y."/>
        </authorList>
    </citation>
    <scope>NUCLEOTIDE SEQUENCE</scope>
    <source>
        <strain evidence="3">CGMCC 1.12153</strain>
    </source>
</reference>
<proteinExistence type="predicted"/>
<feature type="transmembrane region" description="Helical" evidence="1">
    <location>
        <begin position="57"/>
        <end position="88"/>
    </location>
</feature>
<feature type="domain" description="Cell wall-active antibiotics response LiaF-like C-terminal" evidence="2">
    <location>
        <begin position="122"/>
        <end position="235"/>
    </location>
</feature>
<keyword evidence="4" id="KW-1185">Reference proteome</keyword>
<dbReference type="RefSeq" id="WP_188377292.1">
    <property type="nucleotide sequence ID" value="NZ_BMEL01000002.1"/>
</dbReference>
<dbReference type="InterPro" id="IPR047793">
    <property type="entry name" value="LiaF_C"/>
</dbReference>